<dbReference type="Proteomes" id="UP001202117">
    <property type="component" value="Unassembled WGS sequence"/>
</dbReference>
<sequence length="112" mass="12234">MARSLVNFRGPLLRLLSECGHRVVTAAHSDAATDAVSRELASLSIPFEALAIGRGGLNPLEDWRTAWAIRALIERQQPEAVIAYRQVSDIQRPGDSGGDGHRAADYHQGFAW</sequence>
<keyword evidence="2" id="KW-1185">Reference proteome</keyword>
<gene>
    <name evidence="1" type="ORF">MKP05_20740</name>
</gene>
<dbReference type="RefSeq" id="WP_240570064.1">
    <property type="nucleotide sequence ID" value="NZ_JAKVPY010000049.1"/>
</dbReference>
<evidence type="ECO:0000313" key="1">
    <source>
        <dbReference type="EMBL" id="MCH4565529.1"/>
    </source>
</evidence>
<proteinExistence type="predicted"/>
<comment type="caution">
    <text evidence="1">The sequence shown here is derived from an EMBL/GenBank/DDBJ whole genome shotgun (WGS) entry which is preliminary data.</text>
</comment>
<name>A0ABS9S0F2_9GAMM</name>
<evidence type="ECO:0000313" key="2">
    <source>
        <dbReference type="Proteomes" id="UP001202117"/>
    </source>
</evidence>
<reference evidence="1 2" key="1">
    <citation type="submission" date="2022-02" db="EMBL/GenBank/DDBJ databases">
        <title>Halomonas fukangensis sp. nov., a halophilic bacterium isolated from a bulk soil of Kalidium foliatum at Fukang.</title>
        <authorList>
            <person name="Huang Y."/>
        </authorList>
    </citation>
    <scope>NUCLEOTIDE SEQUENCE [LARGE SCALE GENOMIC DNA]</scope>
    <source>
        <strain evidence="1 2">EGI 63088</strain>
    </source>
</reference>
<accession>A0ABS9S0F2</accession>
<protein>
    <submittedName>
        <fullName evidence="1">Uncharacterized protein</fullName>
    </submittedName>
</protein>
<dbReference type="EMBL" id="JAKVPY010000049">
    <property type="protein sequence ID" value="MCH4565529.1"/>
    <property type="molecule type" value="Genomic_DNA"/>
</dbReference>
<organism evidence="1 2">
    <name type="scientific">Halomonas flagellata</name>
    <dbReference type="NCBI Taxonomy" id="2920385"/>
    <lineage>
        <taxon>Bacteria</taxon>
        <taxon>Pseudomonadati</taxon>
        <taxon>Pseudomonadota</taxon>
        <taxon>Gammaproteobacteria</taxon>
        <taxon>Oceanospirillales</taxon>
        <taxon>Halomonadaceae</taxon>
        <taxon>Halomonas</taxon>
    </lineage>
</organism>